<dbReference type="Proteomes" id="UP000232122">
    <property type="component" value="Unassembled WGS sequence"/>
</dbReference>
<reference evidence="8 10" key="2">
    <citation type="journal article" date="2018" name="Microb. Genom.">
        <title>Deciphering the unexplored Leptospira diversity from soils uncovers genomic evolution to virulence.</title>
        <authorList>
            <person name="Thibeaux R."/>
            <person name="Iraola G."/>
            <person name="Ferres I."/>
            <person name="Bierque E."/>
            <person name="Girault D."/>
            <person name="Soupe-Gilbert M.E."/>
            <person name="Picardeau M."/>
            <person name="Goarant C."/>
        </authorList>
    </citation>
    <scope>NUCLEOTIDE SEQUENCE [LARGE SCALE GENOMIC DNA]</scope>
    <source>
        <strain evidence="8 10">ATI7-C-A5</strain>
    </source>
</reference>
<evidence type="ECO:0000256" key="2">
    <source>
        <dbReference type="ARBA" id="ARBA00022490"/>
    </source>
</evidence>
<dbReference type="PANTHER" id="PTHR30204:SF94">
    <property type="entry name" value="HEAVY METAL-DEPENDENT TRANSCRIPTIONAL REGULATOR HI_0293-RELATED"/>
    <property type="match status" value="1"/>
</dbReference>
<keyword evidence="5" id="KW-0804">Transcription</keyword>
<dbReference type="Gene3D" id="1.10.1660.10">
    <property type="match status" value="1"/>
</dbReference>
<dbReference type="PRINTS" id="PR00040">
    <property type="entry name" value="HTHMERR"/>
</dbReference>
<accession>A0A2N0BCI7</accession>
<comment type="caution">
    <text evidence="9">The sequence shown here is derived from an EMBL/GenBank/DDBJ whole genome shotgun (WGS) entry which is preliminary data.</text>
</comment>
<dbReference type="PROSITE" id="PS00552">
    <property type="entry name" value="HTH_MERR_1"/>
    <property type="match status" value="1"/>
</dbReference>
<keyword evidence="6" id="KW-0175">Coiled coil</keyword>
<reference evidence="8" key="3">
    <citation type="submission" date="2023-10" db="EMBL/GenBank/DDBJ databases">
        <authorList>
            <person name="Picardeau M."/>
            <person name="Thibeaux R."/>
        </authorList>
    </citation>
    <scope>NUCLEOTIDE SEQUENCE</scope>
    <source>
        <strain evidence="8">ATI7-C-A5</strain>
    </source>
</reference>
<evidence type="ECO:0000256" key="4">
    <source>
        <dbReference type="ARBA" id="ARBA00023125"/>
    </source>
</evidence>
<name>A0A2N0BCI7_9LEPT</name>
<proteinExistence type="predicted"/>
<protein>
    <submittedName>
        <fullName evidence="9">Cu(I)-responsive transcriptional regulator</fullName>
    </submittedName>
</protein>
<reference evidence="9" key="1">
    <citation type="submission" date="2017-07" db="EMBL/GenBank/DDBJ databases">
        <title>Leptospira spp. isolated from tropical soils.</title>
        <authorList>
            <person name="Thibeaux R."/>
            <person name="Iraola G."/>
            <person name="Ferres I."/>
            <person name="Bierque E."/>
            <person name="Girault D."/>
            <person name="Soupe-Gilbert M.-E."/>
            <person name="Picardeau M."/>
            <person name="Goarant C."/>
        </authorList>
    </citation>
    <scope>NUCLEOTIDE SEQUENCE [LARGE SCALE GENOMIC DNA]</scope>
    <source>
        <strain evidence="9">ATI7-C-A5</strain>
    </source>
</reference>
<dbReference type="GO" id="GO:0003677">
    <property type="term" value="F:DNA binding"/>
    <property type="evidence" value="ECO:0007669"/>
    <property type="project" value="UniProtKB-KW"/>
</dbReference>
<keyword evidence="10" id="KW-1185">Reference proteome</keyword>
<evidence type="ECO:0000256" key="5">
    <source>
        <dbReference type="ARBA" id="ARBA00023163"/>
    </source>
</evidence>
<dbReference type="OrthoDB" id="9814833at2"/>
<dbReference type="GO" id="GO:0003700">
    <property type="term" value="F:DNA-binding transcription factor activity"/>
    <property type="evidence" value="ECO:0007669"/>
    <property type="project" value="InterPro"/>
</dbReference>
<gene>
    <name evidence="9" type="primary">cueR</name>
    <name evidence="8" type="ORF">CH379_010200</name>
    <name evidence="9" type="ORF">CH379_03490</name>
</gene>
<keyword evidence="3" id="KW-0805">Transcription regulation</keyword>
<evidence type="ECO:0000256" key="6">
    <source>
        <dbReference type="SAM" id="Coils"/>
    </source>
</evidence>
<evidence type="ECO:0000313" key="10">
    <source>
        <dbReference type="Proteomes" id="UP000232122"/>
    </source>
</evidence>
<evidence type="ECO:0000256" key="1">
    <source>
        <dbReference type="ARBA" id="ARBA00004496"/>
    </source>
</evidence>
<dbReference type="GO" id="GO:0005507">
    <property type="term" value="F:copper ion binding"/>
    <property type="evidence" value="ECO:0007669"/>
    <property type="project" value="InterPro"/>
</dbReference>
<sequence>MNIGEVSKESGVSAKQIRHYESIGLIPKARRKDSGYRTYSSDDVHILRFVKRARNMGFALKEIKKLVGLWRNQSRASSEVKSLALAHLKTLENKIAELREMADTLKHLAQNCKGDHRPSCPILKSLSNEIEAAST</sequence>
<evidence type="ECO:0000256" key="3">
    <source>
        <dbReference type="ARBA" id="ARBA00023015"/>
    </source>
</evidence>
<feature type="domain" description="HTH merR-type" evidence="7">
    <location>
        <begin position="1"/>
        <end position="69"/>
    </location>
</feature>
<comment type="subcellular location">
    <subcellularLocation>
        <location evidence="1">Cytoplasm</location>
    </subcellularLocation>
</comment>
<dbReference type="GO" id="GO:0045893">
    <property type="term" value="P:positive regulation of DNA-templated transcription"/>
    <property type="evidence" value="ECO:0007669"/>
    <property type="project" value="InterPro"/>
</dbReference>
<dbReference type="AlphaFoldDB" id="A0A2N0BCI7"/>
<dbReference type="SMART" id="SM00422">
    <property type="entry name" value="HTH_MERR"/>
    <property type="match status" value="1"/>
</dbReference>
<evidence type="ECO:0000313" key="8">
    <source>
        <dbReference type="EMBL" id="MDV6235994.1"/>
    </source>
</evidence>
<dbReference type="SUPFAM" id="SSF46955">
    <property type="entry name" value="Putative DNA-binding domain"/>
    <property type="match status" value="1"/>
</dbReference>
<feature type="coiled-coil region" evidence="6">
    <location>
        <begin position="81"/>
        <end position="111"/>
    </location>
</feature>
<evidence type="ECO:0000313" key="9">
    <source>
        <dbReference type="EMBL" id="PJZ94270.1"/>
    </source>
</evidence>
<dbReference type="PANTHER" id="PTHR30204">
    <property type="entry name" value="REDOX-CYCLING DRUG-SENSING TRANSCRIPTIONAL ACTIVATOR SOXR"/>
    <property type="match status" value="1"/>
</dbReference>
<dbReference type="EMBL" id="NPEF01000021">
    <property type="protein sequence ID" value="PJZ94270.1"/>
    <property type="molecule type" value="Genomic_DNA"/>
</dbReference>
<dbReference type="Pfam" id="PF13411">
    <property type="entry name" value="MerR_1"/>
    <property type="match status" value="1"/>
</dbReference>
<dbReference type="InterPro" id="IPR011789">
    <property type="entry name" value="CueR"/>
</dbReference>
<dbReference type="NCBIfam" id="TIGR02044">
    <property type="entry name" value="CueR"/>
    <property type="match status" value="1"/>
</dbReference>
<dbReference type="GO" id="GO:0005737">
    <property type="term" value="C:cytoplasm"/>
    <property type="evidence" value="ECO:0007669"/>
    <property type="project" value="UniProtKB-SubCell"/>
</dbReference>
<accession>A0A2N0BNN3</accession>
<dbReference type="InterPro" id="IPR047057">
    <property type="entry name" value="MerR_fam"/>
</dbReference>
<dbReference type="EMBL" id="NPEF02000011">
    <property type="protein sequence ID" value="MDV6235994.1"/>
    <property type="molecule type" value="Genomic_DNA"/>
</dbReference>
<dbReference type="InterPro" id="IPR009061">
    <property type="entry name" value="DNA-bd_dom_put_sf"/>
</dbReference>
<evidence type="ECO:0000259" key="7">
    <source>
        <dbReference type="PROSITE" id="PS50937"/>
    </source>
</evidence>
<keyword evidence="2" id="KW-0963">Cytoplasm</keyword>
<dbReference type="CDD" id="cd01108">
    <property type="entry name" value="HTH_CueR"/>
    <property type="match status" value="1"/>
</dbReference>
<dbReference type="InterPro" id="IPR000551">
    <property type="entry name" value="MerR-type_HTH_dom"/>
</dbReference>
<dbReference type="PROSITE" id="PS50937">
    <property type="entry name" value="HTH_MERR_2"/>
    <property type="match status" value="1"/>
</dbReference>
<organism evidence="9">
    <name type="scientific">Leptospira ellisii</name>
    <dbReference type="NCBI Taxonomy" id="2023197"/>
    <lineage>
        <taxon>Bacteria</taxon>
        <taxon>Pseudomonadati</taxon>
        <taxon>Spirochaetota</taxon>
        <taxon>Spirochaetia</taxon>
        <taxon>Leptospirales</taxon>
        <taxon>Leptospiraceae</taxon>
        <taxon>Leptospira</taxon>
    </lineage>
</organism>
<keyword evidence="4" id="KW-0238">DNA-binding</keyword>
<dbReference type="RefSeq" id="WP_100746030.1">
    <property type="nucleotide sequence ID" value="NZ_NPEF02000011.1"/>
</dbReference>